<feature type="transmembrane region" description="Helical" evidence="2">
    <location>
        <begin position="147"/>
        <end position="172"/>
    </location>
</feature>
<feature type="compositionally biased region" description="Polar residues" evidence="1">
    <location>
        <begin position="219"/>
        <end position="228"/>
    </location>
</feature>
<evidence type="ECO:0000256" key="1">
    <source>
        <dbReference type="SAM" id="MobiDB-lite"/>
    </source>
</evidence>
<evidence type="ECO:0000313" key="4">
    <source>
        <dbReference type="Proteomes" id="UP000307510"/>
    </source>
</evidence>
<feature type="transmembrane region" description="Helical" evidence="2">
    <location>
        <begin position="94"/>
        <end position="127"/>
    </location>
</feature>
<protein>
    <submittedName>
        <fullName evidence="3">Uncharacterized protein</fullName>
    </submittedName>
</protein>
<keyword evidence="2" id="KW-0812">Transmembrane</keyword>
<sequence length="238" mass="24834">MNDDVNVPSIGDEVAERVVPGLEVPGNIRTSPKYVDRDDGGGGPPDLPWQRYNWKLAVILLFVTMLALLYIVWGNTTGILSVVSQYKGKDNSFVLGGLSLVTLTLIRMLAILIGAALAFAGLAISFFSHDKATQLAASRTSPGATTAATLTAYSPGIVGIVFGAVVIMAALLTKTTYNYTPPQTLTTQYSLDTTSTPEDEAARAAASLGLDPVDKVISTSAAKSTSKPGGSGDGQPNQ</sequence>
<keyword evidence="2" id="KW-1133">Transmembrane helix</keyword>
<feature type="transmembrane region" description="Helical" evidence="2">
    <location>
        <begin position="54"/>
        <end position="73"/>
    </location>
</feature>
<proteinExistence type="predicted"/>
<dbReference type="AlphaFoldDB" id="A0A5R8ZTJ0"/>
<feature type="compositionally biased region" description="Gly residues" evidence="1">
    <location>
        <begin position="229"/>
        <end position="238"/>
    </location>
</feature>
<evidence type="ECO:0000313" key="3">
    <source>
        <dbReference type="EMBL" id="TLP69741.1"/>
    </source>
</evidence>
<name>A0A5R8ZTJ0_PSENT</name>
<reference evidence="3 4" key="1">
    <citation type="submission" date="2019-05" db="EMBL/GenBank/DDBJ databases">
        <authorList>
            <person name="Moore K."/>
            <person name="O'Neill P."/>
            <person name="Farbos A."/>
            <person name="Studholme D.J."/>
        </authorList>
    </citation>
    <scope>NUCLEOTIDE SEQUENCE [LARGE SCALE GENOMIC DNA]</scope>
    <source>
        <strain evidence="3 4">DSM 9128</strain>
    </source>
</reference>
<accession>A0A5R8ZTJ0</accession>
<feature type="region of interest" description="Disordered" evidence="1">
    <location>
        <begin position="219"/>
        <end position="238"/>
    </location>
</feature>
<evidence type="ECO:0000256" key="2">
    <source>
        <dbReference type="SAM" id="Phobius"/>
    </source>
</evidence>
<gene>
    <name evidence="3" type="ORF">FEA48_28225</name>
</gene>
<reference evidence="4" key="2">
    <citation type="submission" date="2019-06" db="EMBL/GenBank/DDBJ databases">
        <title>AzeR, a transcriptional regulator that responds to azelaic acid in Pseudomonas nitroreducens.</title>
        <authorList>
            <person name="Bez C."/>
            <person name="Javvadi S.G."/>
            <person name="Bertani I."/>
            <person name="Devescovi G."/>
            <person name="Studholme D.J."/>
            <person name="Geller A."/>
            <person name="Levy A."/>
            <person name="Venturi V."/>
        </authorList>
    </citation>
    <scope>NUCLEOTIDE SEQUENCE [LARGE SCALE GENOMIC DNA]</scope>
    <source>
        <strain evidence="4">DSM 9128</strain>
    </source>
</reference>
<dbReference type="EMBL" id="VASG01000010">
    <property type="protein sequence ID" value="TLP69741.1"/>
    <property type="molecule type" value="Genomic_DNA"/>
</dbReference>
<comment type="caution">
    <text evidence="3">The sequence shown here is derived from an EMBL/GenBank/DDBJ whole genome shotgun (WGS) entry which is preliminary data.</text>
</comment>
<dbReference type="Proteomes" id="UP000307510">
    <property type="component" value="Unassembled WGS sequence"/>
</dbReference>
<dbReference type="RefSeq" id="WP_138216763.1">
    <property type="nucleotide sequence ID" value="NZ_VASG01000010.1"/>
</dbReference>
<organism evidence="3 4">
    <name type="scientific">Pseudomonas nitroreducens</name>
    <dbReference type="NCBI Taxonomy" id="46680"/>
    <lineage>
        <taxon>Bacteria</taxon>
        <taxon>Pseudomonadati</taxon>
        <taxon>Pseudomonadota</taxon>
        <taxon>Gammaproteobacteria</taxon>
        <taxon>Pseudomonadales</taxon>
        <taxon>Pseudomonadaceae</taxon>
        <taxon>Pseudomonas</taxon>
    </lineage>
</organism>
<keyword evidence="2" id="KW-0472">Membrane</keyword>